<dbReference type="Pfam" id="PF13419">
    <property type="entry name" value="HAD_2"/>
    <property type="match status" value="1"/>
</dbReference>
<dbReference type="PANTHER" id="PTHR46470:SF4">
    <property type="entry name" value="5-AMINO-6-(5-PHOSPHO-D-RIBITYLAMINO)URACIL PHOSPHATASE YIGB"/>
    <property type="match status" value="1"/>
</dbReference>
<dbReference type="SFLD" id="SFLDS00003">
    <property type="entry name" value="Haloacid_Dehalogenase"/>
    <property type="match status" value="1"/>
</dbReference>
<evidence type="ECO:0000313" key="3">
    <source>
        <dbReference type="EMBL" id="OQP61219.1"/>
    </source>
</evidence>
<dbReference type="Gene3D" id="3.40.50.1000">
    <property type="entry name" value="HAD superfamily/HAD-like"/>
    <property type="match status" value="1"/>
</dbReference>
<evidence type="ECO:0000313" key="4">
    <source>
        <dbReference type="Proteomes" id="UP000192796"/>
    </source>
</evidence>
<accession>A0A1V9FS46</accession>
<dbReference type="AlphaFoldDB" id="A0A1V9FS46"/>
<proteinExistence type="predicted"/>
<dbReference type="Gene3D" id="1.10.150.520">
    <property type="match status" value="1"/>
</dbReference>
<reference evidence="3 4" key="1">
    <citation type="submission" date="2016-03" db="EMBL/GenBank/DDBJ databases">
        <title>Niastella vici sp. nov., isolated from farmland soil.</title>
        <authorList>
            <person name="Chen L."/>
            <person name="Wang D."/>
            <person name="Yang S."/>
            <person name="Wang G."/>
        </authorList>
    </citation>
    <scope>NUCLEOTIDE SEQUENCE [LARGE SCALE GENOMIC DNA]</scope>
    <source>
        <strain evidence="3 4">DJ57</strain>
    </source>
</reference>
<organism evidence="3 4">
    <name type="scientific">Niastella vici</name>
    <dbReference type="NCBI Taxonomy" id="1703345"/>
    <lineage>
        <taxon>Bacteria</taxon>
        <taxon>Pseudomonadati</taxon>
        <taxon>Bacteroidota</taxon>
        <taxon>Chitinophagia</taxon>
        <taxon>Chitinophagales</taxon>
        <taxon>Chitinophagaceae</taxon>
        <taxon>Niastella</taxon>
    </lineage>
</organism>
<dbReference type="SUPFAM" id="SSF56784">
    <property type="entry name" value="HAD-like"/>
    <property type="match status" value="1"/>
</dbReference>
<protein>
    <submittedName>
        <fullName evidence="3">Haloacid dehalogenase</fullName>
    </submittedName>
</protein>
<dbReference type="InterPro" id="IPR036412">
    <property type="entry name" value="HAD-like_sf"/>
</dbReference>
<dbReference type="OrthoDB" id="7059729at2"/>
<dbReference type="RefSeq" id="WP_081151691.1">
    <property type="nucleotide sequence ID" value="NZ_LVYD01000058.1"/>
</dbReference>
<dbReference type="InterPro" id="IPR023214">
    <property type="entry name" value="HAD_sf"/>
</dbReference>
<dbReference type="PANTHER" id="PTHR46470">
    <property type="entry name" value="N-ACYLNEURAMINATE-9-PHOSPHATASE"/>
    <property type="match status" value="1"/>
</dbReference>
<dbReference type="STRING" id="1703345.A3860_05770"/>
<dbReference type="EMBL" id="LVYD01000058">
    <property type="protein sequence ID" value="OQP61219.1"/>
    <property type="molecule type" value="Genomic_DNA"/>
</dbReference>
<keyword evidence="1" id="KW-0378">Hydrolase</keyword>
<keyword evidence="2" id="KW-0460">Magnesium</keyword>
<dbReference type="InterPro" id="IPR051400">
    <property type="entry name" value="HAD-like_hydrolase"/>
</dbReference>
<dbReference type="GO" id="GO:0016787">
    <property type="term" value="F:hydrolase activity"/>
    <property type="evidence" value="ECO:0007669"/>
    <property type="project" value="UniProtKB-KW"/>
</dbReference>
<evidence type="ECO:0000256" key="1">
    <source>
        <dbReference type="ARBA" id="ARBA00022801"/>
    </source>
</evidence>
<dbReference type="SFLD" id="SFLDG01129">
    <property type="entry name" value="C1.5:_HAD__Beta-PGM__Phosphata"/>
    <property type="match status" value="1"/>
</dbReference>
<dbReference type="Proteomes" id="UP000192796">
    <property type="component" value="Unassembled WGS sequence"/>
</dbReference>
<evidence type="ECO:0000256" key="2">
    <source>
        <dbReference type="ARBA" id="ARBA00022842"/>
    </source>
</evidence>
<name>A0A1V9FS46_9BACT</name>
<dbReference type="InterPro" id="IPR041492">
    <property type="entry name" value="HAD_2"/>
</dbReference>
<keyword evidence="4" id="KW-1185">Reference proteome</keyword>
<sequence>MRKKAIIFDLDNTIFPVPQIGYTLFAPLFALIEQAGYHGNEMDQIKDEVMRMPFQRVAQEHNFSETLTNKSIELLQELAYNGDMESYEDYAHIQRLPHDKYIVTTGFRKMQQSKVDRLGLANDFKEIHIIDPTTTKQTKKDVFAEIMHRHGYKPEDVMIVGDDLHSEIKAAQELGVYALWYDKEERYKPVPGVKKIKDYGELLKVLGSL</sequence>
<comment type="caution">
    <text evidence="3">The sequence shown here is derived from an EMBL/GenBank/DDBJ whole genome shotgun (WGS) entry which is preliminary data.</text>
</comment>
<gene>
    <name evidence="3" type="ORF">A3860_05770</name>
</gene>